<evidence type="ECO:0000259" key="7">
    <source>
        <dbReference type="PROSITE" id="PS50405"/>
    </source>
</evidence>
<dbReference type="PANTHER" id="PTHR31212:SF5">
    <property type="entry name" value="ISOCHORISMATASE FAMILY PROTEIN FAMILY (AFU_ORTHOLOGUE AFUA_3G14500)"/>
    <property type="match status" value="1"/>
</dbReference>
<dbReference type="GO" id="GO:0051213">
    <property type="term" value="F:dioxygenase activity"/>
    <property type="evidence" value="ECO:0007669"/>
    <property type="project" value="InterPro"/>
</dbReference>
<sequence>MSTPSLPESPTSESRKRSLGAGDSHSATETLTNKRQRIDNPESSEEVDTFLLDHASAPAKKVVIPSLEYQAKEGLRRSVALGLEHVGFDAATPEAMESMLFMVETYLSSLVEDLKIVSLNARREQPTPSDFESTLQRFTLVTSSLKPHLRNPISAEKLTPAYFDAVLEDDVLDLNLPLLSEDLSGKPEKEDRSYIPKSFPDFPSKHTYRYTPREDDGERDSKKLREEAAKAAKQGEEALRALVRASKLRKQKEVSNLSKRGSDTKERHESWESAMRKFLRRDGVESGQGEIADHTMFPIDPSAIPKLPVRKALIVIDFQSDFIDTQGALHVSEPAGFVDRTLRLASHIRKSSHVVWACSEFAKSRPVAGESILTSDEPIPVDIPTSQRRSAKVQAPTDVDPEAFLTQGGAACVRSPAGSQVPSRIKETFGPRDITFIKSHYSAFKSGQLLHLLRGRLITELYICGSLGNVGVYATAVDAAMYGYNITVVEDCCGYNSASRQSSAFQAMVEATGCDIVQSSSIFEEKPKAQPKPRAKPTTLGSPPALHEELAALKLTEPRSSVDSPESSSSAAAGLALEVDPEAQPAPRAKKGPNDDGLSTVVGQASKTRSTSGTTQKEDEKTLAVPILPVTDESSEPVSAKHPGAIEKTASTAPEKSETVPATAKFEALSSPPAVEGALEPTSPEPLCEGDTTVILNVLPPSIEDGIFDKLKSEVKWQKMSHQGGEVPRLVAVQGAVADDGSMPVYRHPSDEAPPLLPFSPSVAAIKDEAEKQLGHPLNHVLIQFYRDGTDYISEHSDKSLDIVKGSYITNVSLGAERTMVFRTKRADRDTPKRAPSDSPPTEGNKRKIQRARLPHNSLCRVGLTTNMRWLHSIKQDKRLDREKSDAELAFGGSRISLTFRQIGTFLDRDNKLIWGQGATSKTRAGAKPVINGQSDEMVAMLRAFGTENHSSHFDWEEHYGNGFDVLHMSSSPRFFYCSDAITNARIRLTLAELNINYAKGSMASSVTDDRDAADHATMAAATVRFLDNDTAKTRVQGDVAIMLYLDAVYGAHKSGSPAPDQAGRTYTRFQQGLALLDKWRAADDHKTIKKELGVWEAYAAEAPFVAGQDPTLADFAFVPVLHDVLRHFGPDLWKEFAALETYYTAYLKRKGVADVLTKDDTTGGGETRLDKSKPFSVEPGQKA</sequence>
<dbReference type="Gene3D" id="1.10.20.10">
    <property type="entry name" value="Histone, subunit A"/>
    <property type="match status" value="1"/>
</dbReference>
<dbReference type="Pfam" id="PF24470">
    <property type="entry name" value="Thiored_Isochorism"/>
    <property type="match status" value="1"/>
</dbReference>
<dbReference type="InterPro" id="IPR006565">
    <property type="entry name" value="BTP"/>
</dbReference>
<keyword evidence="4" id="KW-0804">Transcription</keyword>
<dbReference type="CDD" id="cd00076">
    <property type="entry name" value="HFD_SF"/>
    <property type="match status" value="1"/>
</dbReference>
<dbReference type="CDD" id="cd00299">
    <property type="entry name" value="GST_C_family"/>
    <property type="match status" value="1"/>
</dbReference>
<dbReference type="OrthoDB" id="445341at2759"/>
<evidence type="ECO:0000256" key="5">
    <source>
        <dbReference type="ARBA" id="ARBA00023242"/>
    </source>
</evidence>
<dbReference type="InterPro" id="IPR057088">
    <property type="entry name" value="GLRG_09195_Thiored"/>
</dbReference>
<dbReference type="PROSITE" id="PS51471">
    <property type="entry name" value="FE2OG_OXY"/>
    <property type="match status" value="1"/>
</dbReference>
<dbReference type="GO" id="GO:0006307">
    <property type="term" value="P:DNA alkylation repair"/>
    <property type="evidence" value="ECO:0007669"/>
    <property type="project" value="InterPro"/>
</dbReference>
<dbReference type="InterPro" id="IPR004046">
    <property type="entry name" value="GST_C"/>
</dbReference>
<name>A0A8K0T8I9_9PEZI</name>
<dbReference type="Gene3D" id="1.20.1050.10">
    <property type="match status" value="1"/>
</dbReference>
<dbReference type="Pfam" id="PF00857">
    <property type="entry name" value="Isochorismatase"/>
    <property type="match status" value="1"/>
</dbReference>
<feature type="compositionally biased region" description="Low complexity" evidence="6">
    <location>
        <begin position="1"/>
        <end position="12"/>
    </location>
</feature>
<dbReference type="CDD" id="cd00431">
    <property type="entry name" value="cysteine_hydrolases"/>
    <property type="match status" value="1"/>
</dbReference>
<evidence type="ECO:0000259" key="8">
    <source>
        <dbReference type="PROSITE" id="PS51471"/>
    </source>
</evidence>
<dbReference type="InterPro" id="IPR010987">
    <property type="entry name" value="Glutathione-S-Trfase_C-like"/>
</dbReference>
<dbReference type="GO" id="GO:0046982">
    <property type="term" value="F:protein heterodimerization activity"/>
    <property type="evidence" value="ECO:0007669"/>
    <property type="project" value="InterPro"/>
</dbReference>
<feature type="compositionally biased region" description="Polar residues" evidence="6">
    <location>
        <begin position="601"/>
        <end position="615"/>
    </location>
</feature>
<dbReference type="SUPFAM" id="SSF51197">
    <property type="entry name" value="Clavaminate synthase-like"/>
    <property type="match status" value="1"/>
</dbReference>
<dbReference type="Gene3D" id="3.40.50.850">
    <property type="entry name" value="Isochorismatase-like"/>
    <property type="match status" value="1"/>
</dbReference>
<dbReference type="InterPro" id="IPR032854">
    <property type="entry name" value="ALKBH3"/>
</dbReference>
<dbReference type="AlphaFoldDB" id="A0A8K0T8I9"/>
<reference evidence="9" key="1">
    <citation type="journal article" date="2021" name="Nat. Commun.">
        <title>Genetic determinants of endophytism in the Arabidopsis root mycobiome.</title>
        <authorList>
            <person name="Mesny F."/>
            <person name="Miyauchi S."/>
            <person name="Thiergart T."/>
            <person name="Pickel B."/>
            <person name="Atanasova L."/>
            <person name="Karlsson M."/>
            <person name="Huettel B."/>
            <person name="Barry K.W."/>
            <person name="Haridas S."/>
            <person name="Chen C."/>
            <person name="Bauer D."/>
            <person name="Andreopoulos W."/>
            <person name="Pangilinan J."/>
            <person name="LaButti K."/>
            <person name="Riley R."/>
            <person name="Lipzen A."/>
            <person name="Clum A."/>
            <person name="Drula E."/>
            <person name="Henrissat B."/>
            <person name="Kohler A."/>
            <person name="Grigoriev I.V."/>
            <person name="Martin F.M."/>
            <person name="Hacquard S."/>
        </authorList>
    </citation>
    <scope>NUCLEOTIDE SEQUENCE</scope>
    <source>
        <strain evidence="9">MPI-CAGE-AT-0016</strain>
    </source>
</reference>
<dbReference type="InterPro" id="IPR027450">
    <property type="entry name" value="AlkB-like"/>
</dbReference>
<comment type="similarity">
    <text evidence="2">Belongs to the isochorismatase family.</text>
</comment>
<feature type="compositionally biased region" description="Basic and acidic residues" evidence="6">
    <location>
        <begin position="825"/>
        <end position="836"/>
    </location>
</feature>
<evidence type="ECO:0000256" key="2">
    <source>
        <dbReference type="ARBA" id="ARBA00006336"/>
    </source>
</evidence>
<dbReference type="Pfam" id="PF13532">
    <property type="entry name" value="2OG-FeII_Oxy_2"/>
    <property type="match status" value="1"/>
</dbReference>
<evidence type="ECO:0000256" key="4">
    <source>
        <dbReference type="ARBA" id="ARBA00023163"/>
    </source>
</evidence>
<dbReference type="InterPro" id="IPR019473">
    <property type="entry name" value="TFIID_su8_C"/>
</dbReference>
<dbReference type="InterPro" id="IPR009072">
    <property type="entry name" value="Histone-fold"/>
</dbReference>
<dbReference type="Pfam" id="PF07524">
    <property type="entry name" value="Bromo_TP"/>
    <property type="match status" value="1"/>
</dbReference>
<feature type="domain" description="GST C-terminal" evidence="7">
    <location>
        <begin position="1017"/>
        <end position="1176"/>
    </location>
</feature>
<evidence type="ECO:0000313" key="10">
    <source>
        <dbReference type="Proteomes" id="UP000813385"/>
    </source>
</evidence>
<dbReference type="Proteomes" id="UP000813385">
    <property type="component" value="Unassembled WGS sequence"/>
</dbReference>
<feature type="region of interest" description="Disordered" evidence="6">
    <location>
        <begin position="182"/>
        <end position="222"/>
    </location>
</feature>
<gene>
    <name evidence="9" type="ORF">B0T11DRAFT_342208</name>
</gene>
<dbReference type="PROSITE" id="PS50405">
    <property type="entry name" value="GST_CTER"/>
    <property type="match status" value="1"/>
</dbReference>
<protein>
    <submittedName>
        <fullName evidence="9">Uncharacterized protein</fullName>
    </submittedName>
</protein>
<keyword evidence="10" id="KW-1185">Reference proteome</keyword>
<proteinExistence type="inferred from homology"/>
<organism evidence="9 10">
    <name type="scientific">Plectosphaerella cucumerina</name>
    <dbReference type="NCBI Taxonomy" id="40658"/>
    <lineage>
        <taxon>Eukaryota</taxon>
        <taxon>Fungi</taxon>
        <taxon>Dikarya</taxon>
        <taxon>Ascomycota</taxon>
        <taxon>Pezizomycotina</taxon>
        <taxon>Sordariomycetes</taxon>
        <taxon>Hypocreomycetidae</taxon>
        <taxon>Glomerellales</taxon>
        <taxon>Plectosphaerellaceae</taxon>
        <taxon>Plectosphaerella</taxon>
    </lineage>
</organism>
<dbReference type="InterPro" id="IPR005123">
    <property type="entry name" value="Oxoglu/Fe-dep_dioxygenase_dom"/>
</dbReference>
<feature type="compositionally biased region" description="Basic and acidic residues" evidence="6">
    <location>
        <begin position="211"/>
        <end position="222"/>
    </location>
</feature>
<keyword evidence="5" id="KW-0539">Nucleus</keyword>
<evidence type="ECO:0000256" key="1">
    <source>
        <dbReference type="ARBA" id="ARBA00004123"/>
    </source>
</evidence>
<feature type="region of interest" description="Disordered" evidence="6">
    <location>
        <begin position="825"/>
        <end position="848"/>
    </location>
</feature>
<feature type="domain" description="Fe2OG dioxygenase" evidence="8">
    <location>
        <begin position="777"/>
        <end position="904"/>
    </location>
</feature>
<dbReference type="PANTHER" id="PTHR31212">
    <property type="entry name" value="ALPHA-KETOGLUTARATE-DEPENDENT DIOXYGENASE ALKB HOMOLOG 3"/>
    <property type="match status" value="1"/>
</dbReference>
<dbReference type="InterPro" id="IPR037151">
    <property type="entry name" value="AlkB-like_sf"/>
</dbReference>
<dbReference type="InterPro" id="IPR036282">
    <property type="entry name" value="Glutathione-S-Trfase_C_sf"/>
</dbReference>
<feature type="compositionally biased region" description="Basic and acidic residues" evidence="6">
    <location>
        <begin position="1158"/>
        <end position="1174"/>
    </location>
</feature>
<dbReference type="Pfam" id="PF14497">
    <property type="entry name" value="GST_C_3"/>
    <property type="match status" value="1"/>
</dbReference>
<keyword evidence="3" id="KW-0805">Transcription regulation</keyword>
<dbReference type="InterPro" id="IPR000868">
    <property type="entry name" value="Isochorismatase-like_dom"/>
</dbReference>
<evidence type="ECO:0000256" key="6">
    <source>
        <dbReference type="SAM" id="MobiDB-lite"/>
    </source>
</evidence>
<comment type="caution">
    <text evidence="9">The sequence shown here is derived from an EMBL/GenBank/DDBJ whole genome shotgun (WGS) entry which is preliminary data.</text>
</comment>
<evidence type="ECO:0000256" key="3">
    <source>
        <dbReference type="ARBA" id="ARBA00023015"/>
    </source>
</evidence>
<dbReference type="Pfam" id="PF10406">
    <property type="entry name" value="TAF8_C"/>
    <property type="match status" value="1"/>
</dbReference>
<dbReference type="InterPro" id="IPR036380">
    <property type="entry name" value="Isochorismatase-like_sf"/>
</dbReference>
<feature type="region of interest" description="Disordered" evidence="6">
    <location>
        <begin position="1"/>
        <end position="46"/>
    </location>
</feature>
<dbReference type="GO" id="GO:0005634">
    <property type="term" value="C:nucleus"/>
    <property type="evidence" value="ECO:0007669"/>
    <property type="project" value="UniProtKB-SubCell"/>
</dbReference>
<dbReference type="CDD" id="cd08049">
    <property type="entry name" value="TAF8"/>
    <property type="match status" value="1"/>
</dbReference>
<comment type="subcellular location">
    <subcellularLocation>
        <location evidence="1">Nucleus</location>
    </subcellularLocation>
</comment>
<feature type="compositionally biased region" description="Basic and acidic residues" evidence="6">
    <location>
        <begin position="183"/>
        <end position="194"/>
    </location>
</feature>
<dbReference type="SUPFAM" id="SSF52499">
    <property type="entry name" value="Isochorismatase-like hydrolases"/>
    <property type="match status" value="1"/>
</dbReference>
<dbReference type="SUPFAM" id="SSF47616">
    <property type="entry name" value="GST C-terminal domain-like"/>
    <property type="match status" value="1"/>
</dbReference>
<accession>A0A8K0T8I9</accession>
<feature type="compositionally biased region" description="Low complexity" evidence="6">
    <location>
        <begin position="561"/>
        <end position="576"/>
    </location>
</feature>
<evidence type="ECO:0000313" key="9">
    <source>
        <dbReference type="EMBL" id="KAH7354041.1"/>
    </source>
</evidence>
<dbReference type="EMBL" id="JAGPXD010000005">
    <property type="protein sequence ID" value="KAH7354041.1"/>
    <property type="molecule type" value="Genomic_DNA"/>
</dbReference>
<dbReference type="Gene3D" id="2.60.120.590">
    <property type="entry name" value="Alpha-ketoglutarate-dependent dioxygenase AlkB-like"/>
    <property type="match status" value="1"/>
</dbReference>
<feature type="region of interest" description="Disordered" evidence="6">
    <location>
        <begin position="557"/>
        <end position="661"/>
    </location>
</feature>
<feature type="region of interest" description="Disordered" evidence="6">
    <location>
        <begin position="1158"/>
        <end position="1184"/>
    </location>
</feature>